<organism evidence="2 3">
    <name type="scientific">Flavobacterium ichthyis</name>
    <dbReference type="NCBI Taxonomy" id="2698827"/>
    <lineage>
        <taxon>Bacteria</taxon>
        <taxon>Pseudomonadati</taxon>
        <taxon>Bacteroidota</taxon>
        <taxon>Flavobacteriia</taxon>
        <taxon>Flavobacteriales</taxon>
        <taxon>Flavobacteriaceae</taxon>
        <taxon>Flavobacterium</taxon>
    </lineage>
</organism>
<accession>A0ABW9Z5M0</accession>
<feature type="compositionally biased region" description="Polar residues" evidence="1">
    <location>
        <begin position="12"/>
        <end position="21"/>
    </location>
</feature>
<dbReference type="Proteomes" id="UP000798602">
    <property type="component" value="Unassembled WGS sequence"/>
</dbReference>
<comment type="caution">
    <text evidence="2">The sequence shown here is derived from an EMBL/GenBank/DDBJ whole genome shotgun (WGS) entry which is preliminary data.</text>
</comment>
<evidence type="ECO:0000313" key="3">
    <source>
        <dbReference type="Proteomes" id="UP000798602"/>
    </source>
</evidence>
<dbReference type="EMBL" id="JAABLM010000002">
    <property type="protein sequence ID" value="NBL64143.1"/>
    <property type="molecule type" value="Genomic_DNA"/>
</dbReference>
<evidence type="ECO:0000256" key="1">
    <source>
        <dbReference type="SAM" id="MobiDB-lite"/>
    </source>
</evidence>
<keyword evidence="3" id="KW-1185">Reference proteome</keyword>
<proteinExistence type="predicted"/>
<evidence type="ECO:0000313" key="2">
    <source>
        <dbReference type="EMBL" id="NBL64143.1"/>
    </source>
</evidence>
<dbReference type="RefSeq" id="WP_166535959.1">
    <property type="nucleotide sequence ID" value="NZ_JAABLM010000002.1"/>
</dbReference>
<protein>
    <submittedName>
        <fullName evidence="2">Uncharacterized protein</fullName>
    </submittedName>
</protein>
<feature type="compositionally biased region" description="Basic and acidic residues" evidence="1">
    <location>
        <begin position="1"/>
        <end position="11"/>
    </location>
</feature>
<name>A0ABW9Z5M0_9FLAO</name>
<feature type="region of interest" description="Disordered" evidence="1">
    <location>
        <begin position="1"/>
        <end position="57"/>
    </location>
</feature>
<gene>
    <name evidence="2" type="ORF">GV828_02890</name>
</gene>
<feature type="compositionally biased region" description="Basic and acidic residues" evidence="1">
    <location>
        <begin position="24"/>
        <end position="39"/>
    </location>
</feature>
<feature type="compositionally biased region" description="Acidic residues" evidence="1">
    <location>
        <begin position="106"/>
        <end position="130"/>
    </location>
</feature>
<sequence length="130" mass="14811">MENENQKKHQNPDLNTDNQVAHNLKSDATHKAAPEKNQDHDEDLNDNTDKYLAMEQQGVTYTAEKDFALESDKGGKLSAAQWQEEGGNTKNADAFNQDEYILSDNIDLDEDQNQSISSDDDDFEELNERY</sequence>
<reference evidence="3" key="1">
    <citation type="submission" date="2020-01" db="EMBL/GenBank/DDBJ databases">
        <title>Sphingomonas sp. strain CSW-10.</title>
        <authorList>
            <person name="Chen W.-M."/>
        </authorList>
    </citation>
    <scope>NUCLEOTIDE SEQUENCE [LARGE SCALE GENOMIC DNA]</scope>
    <source>
        <strain evidence="3">NST-5</strain>
    </source>
</reference>
<feature type="region of interest" description="Disordered" evidence="1">
    <location>
        <begin position="72"/>
        <end position="130"/>
    </location>
</feature>